<keyword evidence="3" id="KW-1185">Reference proteome</keyword>
<dbReference type="GO" id="GO:0016874">
    <property type="term" value="F:ligase activity"/>
    <property type="evidence" value="ECO:0007669"/>
    <property type="project" value="UniProtKB-KW"/>
</dbReference>
<proteinExistence type="predicted"/>
<feature type="region of interest" description="Disordered" evidence="1">
    <location>
        <begin position="432"/>
        <end position="452"/>
    </location>
</feature>
<keyword evidence="2" id="KW-0436">Ligase</keyword>
<dbReference type="SUPFAM" id="SSF56801">
    <property type="entry name" value="Acetyl-CoA synthetase-like"/>
    <property type="match status" value="1"/>
</dbReference>
<dbReference type="AlphaFoldDB" id="A0A3A9ZQ43"/>
<comment type="caution">
    <text evidence="2">The sequence shown here is derived from an EMBL/GenBank/DDBJ whole genome shotgun (WGS) entry which is preliminary data.</text>
</comment>
<dbReference type="InterPro" id="IPR053158">
    <property type="entry name" value="CapK_Type1_Caps_Biosynth"/>
</dbReference>
<accession>A0A3A9ZQ43</accession>
<dbReference type="Gene3D" id="3.40.50.12780">
    <property type="entry name" value="N-terminal domain of ligase-like"/>
    <property type="match status" value="1"/>
</dbReference>
<evidence type="ECO:0000313" key="3">
    <source>
        <dbReference type="Proteomes" id="UP000281726"/>
    </source>
</evidence>
<dbReference type="PANTHER" id="PTHR36932:SF1">
    <property type="entry name" value="CAPSULAR POLYSACCHARIDE BIOSYNTHESIS PROTEIN"/>
    <property type="match status" value="1"/>
</dbReference>
<reference evidence="2 3" key="1">
    <citation type="journal article" date="2004" name="Syst. Appl. Microbiol.">
        <title>Cryptoendolithic actinomycetes from antarctic sandstone rock samples: Micromonospora endolithica sp. nov. and two isolates related to Micromonospora coerulea Jensen 1932.</title>
        <authorList>
            <person name="Hirsch P."/>
            <person name="Mevs U."/>
            <person name="Kroppenstedt R.M."/>
            <person name="Schumann P."/>
            <person name="Stackebrandt E."/>
        </authorList>
    </citation>
    <scope>NUCLEOTIDE SEQUENCE [LARGE SCALE GENOMIC DNA]</scope>
    <source>
        <strain evidence="2 3">JCM 12677</strain>
    </source>
</reference>
<dbReference type="Proteomes" id="UP000281726">
    <property type="component" value="Unassembled WGS sequence"/>
</dbReference>
<dbReference type="InterPro" id="IPR042099">
    <property type="entry name" value="ANL_N_sf"/>
</dbReference>
<evidence type="ECO:0000256" key="1">
    <source>
        <dbReference type="SAM" id="MobiDB-lite"/>
    </source>
</evidence>
<organism evidence="2 3">
    <name type="scientific">Micromonospora endolithica</name>
    <dbReference type="NCBI Taxonomy" id="230091"/>
    <lineage>
        <taxon>Bacteria</taxon>
        <taxon>Bacillati</taxon>
        <taxon>Actinomycetota</taxon>
        <taxon>Actinomycetes</taxon>
        <taxon>Micromonosporales</taxon>
        <taxon>Micromonosporaceae</taxon>
        <taxon>Micromonospora</taxon>
    </lineage>
</organism>
<dbReference type="EMBL" id="RBAK01000001">
    <property type="protein sequence ID" value="RKN50301.1"/>
    <property type="molecule type" value="Genomic_DNA"/>
</dbReference>
<evidence type="ECO:0000313" key="2">
    <source>
        <dbReference type="EMBL" id="RKN50301.1"/>
    </source>
</evidence>
<dbReference type="OrthoDB" id="580775at2"/>
<name>A0A3A9ZQ43_9ACTN</name>
<dbReference type="PANTHER" id="PTHR36932">
    <property type="entry name" value="CAPSULAR POLYSACCHARIDE BIOSYNTHESIS PROTEIN"/>
    <property type="match status" value="1"/>
</dbReference>
<gene>
    <name evidence="2" type="ORF">D7223_00320</name>
</gene>
<sequence>MGRGMVGLLRDTRRARRQGPDAVQWRQRDRLAEIVAVARAGSPYYRHLYRDLPARVEDPTLLPVSSKQELMARFDEWSTDREVTLETCLAFVDDPGLVGQRFLGRYTLATTSGTTGTRGIFLVDARSLAVAAALAVRMMTAWLNARDVIRIVAGGGRMAMVTATGGHFASTVAAARLRRRGDRVAVIPVGTPLPEMVARLNRFRPLVLAPYASIGALLAGEQDVGRLHINPVLVVLSAEGLPLREYDRIAQALHTKVRHSYAATECPFLSYSCEHGWLHINSDWVICEPVDADGRPTSPGERSHTVLISNLANRVQPILRYDLGDSVLQRPDPCPCGNTLPAVRVQGRTADLLTFPTGDGGHVTIPPLAFDTLLDRIRHIDLFQIVQTEPATLRVRLQSAAGADPEAAWEAAQRQLIGLLTEHNLRHVTLERAEERPQQSAAGKYRPVIPLS</sequence>
<dbReference type="RefSeq" id="WP_120723572.1">
    <property type="nucleotide sequence ID" value="NZ_RBAK01000001.1"/>
</dbReference>
<protein>
    <submittedName>
        <fullName evidence="2">Phenylacetate--CoA ligase family protein</fullName>
    </submittedName>
</protein>